<gene>
    <name evidence="2" type="ORF">HK415_19145</name>
</gene>
<dbReference type="AlphaFoldDB" id="A0A849KBM2"/>
<evidence type="ECO:0000313" key="3">
    <source>
        <dbReference type="Proteomes" id="UP000552954"/>
    </source>
</evidence>
<dbReference type="EMBL" id="JABFCS010000001">
    <property type="protein sequence ID" value="NNU44820.1"/>
    <property type="molecule type" value="Genomic_DNA"/>
</dbReference>
<feature type="domain" description="Glycosyltransferase 2-like" evidence="1">
    <location>
        <begin position="25"/>
        <end position="128"/>
    </location>
</feature>
<evidence type="ECO:0000259" key="1">
    <source>
        <dbReference type="Pfam" id="PF00535"/>
    </source>
</evidence>
<comment type="caution">
    <text evidence="2">The sequence shown here is derived from an EMBL/GenBank/DDBJ whole genome shotgun (WGS) entry which is preliminary data.</text>
</comment>
<accession>A0A849KBM2</accession>
<sequence length="248" mass="28534">MDKQGTPSLFQSLRRKLFGHRVKCFIIHFNRPTFLLRLLEVLSAHPRLDVYVIDNCSRAECRAGAEALADRFGAKFLPMDRNHGHTVVWAQGLSAKYARDEPYLVTDCDVIPNPEVDWLALLEKGLREHPHANKAGLELNVSRIPPAYPKRAEVIAHERTNLYRKVLDAEFQECGVDTTLALYRAGYHDYSVWGTDSNQWAGRCLSLRTVQPQFEADHLGWHLVPPYNEETRRYFEAIRSIAIGHWKD</sequence>
<reference evidence="2 3" key="2">
    <citation type="submission" date="2020-06" db="EMBL/GenBank/DDBJ databases">
        <title>Ramlibacter rhizophilus sp. nov., isolated from rhizosphere soil of national flower Mugunghwa from South Korea.</title>
        <authorList>
            <person name="Zheng-Fei Y."/>
            <person name="Huan T."/>
        </authorList>
    </citation>
    <scope>NUCLEOTIDE SEQUENCE [LARGE SCALE GENOMIC DNA]</scope>
    <source>
        <strain evidence="2 3">B156</strain>
    </source>
</reference>
<evidence type="ECO:0000313" key="2">
    <source>
        <dbReference type="EMBL" id="NNU44820.1"/>
    </source>
</evidence>
<name>A0A849KBM2_9BURK</name>
<dbReference type="GO" id="GO:0016740">
    <property type="term" value="F:transferase activity"/>
    <property type="evidence" value="ECO:0007669"/>
    <property type="project" value="UniProtKB-KW"/>
</dbReference>
<dbReference type="RefSeq" id="WP_171562036.1">
    <property type="nucleotide sequence ID" value="NZ_JABFCS010000001.1"/>
</dbReference>
<protein>
    <submittedName>
        <fullName evidence="2">Glycosyltransferase</fullName>
    </submittedName>
</protein>
<dbReference type="InterPro" id="IPR029044">
    <property type="entry name" value="Nucleotide-diphossugar_trans"/>
</dbReference>
<dbReference type="SUPFAM" id="SSF53448">
    <property type="entry name" value="Nucleotide-diphospho-sugar transferases"/>
    <property type="match status" value="1"/>
</dbReference>
<reference evidence="2 3" key="1">
    <citation type="submission" date="2020-05" db="EMBL/GenBank/DDBJ databases">
        <authorList>
            <person name="Khan S.A."/>
            <person name="Jeon C.O."/>
            <person name="Chun B.H."/>
        </authorList>
    </citation>
    <scope>NUCLEOTIDE SEQUENCE [LARGE SCALE GENOMIC DNA]</scope>
    <source>
        <strain evidence="2 3">B156</strain>
    </source>
</reference>
<keyword evidence="2" id="KW-0808">Transferase</keyword>
<dbReference type="InterPro" id="IPR001173">
    <property type="entry name" value="Glyco_trans_2-like"/>
</dbReference>
<keyword evidence="3" id="KW-1185">Reference proteome</keyword>
<dbReference type="Proteomes" id="UP000552954">
    <property type="component" value="Unassembled WGS sequence"/>
</dbReference>
<dbReference type="CDD" id="cd00761">
    <property type="entry name" value="Glyco_tranf_GTA_type"/>
    <property type="match status" value="1"/>
</dbReference>
<dbReference type="Pfam" id="PF00535">
    <property type="entry name" value="Glycos_transf_2"/>
    <property type="match status" value="1"/>
</dbReference>
<dbReference type="Gene3D" id="3.90.550.10">
    <property type="entry name" value="Spore Coat Polysaccharide Biosynthesis Protein SpsA, Chain A"/>
    <property type="match status" value="1"/>
</dbReference>
<organism evidence="2 3">
    <name type="scientific">Ramlibacter montanisoli</name>
    <dbReference type="NCBI Taxonomy" id="2732512"/>
    <lineage>
        <taxon>Bacteria</taxon>
        <taxon>Pseudomonadati</taxon>
        <taxon>Pseudomonadota</taxon>
        <taxon>Betaproteobacteria</taxon>
        <taxon>Burkholderiales</taxon>
        <taxon>Comamonadaceae</taxon>
        <taxon>Ramlibacter</taxon>
    </lineage>
</organism>
<proteinExistence type="predicted"/>